<evidence type="ECO:0000313" key="2">
    <source>
        <dbReference type="EMBL" id="TGZ78523.1"/>
    </source>
</evidence>
<reference evidence="2 3" key="1">
    <citation type="submission" date="2019-04" db="EMBL/GenBank/DDBJ databases">
        <title>Comparative genomics and transcriptomics to analyze fruiting body development in filamentous ascomycetes.</title>
        <authorList>
            <consortium name="DOE Joint Genome Institute"/>
            <person name="Lutkenhaus R."/>
            <person name="Traeger S."/>
            <person name="Breuer J."/>
            <person name="Kuo A."/>
            <person name="Lipzen A."/>
            <person name="Pangilinan J."/>
            <person name="Dilworth D."/>
            <person name="Sandor L."/>
            <person name="Poggeler S."/>
            <person name="Barry K."/>
            <person name="Grigoriev I.V."/>
            <person name="Nowrousian M."/>
        </authorList>
    </citation>
    <scope>NUCLEOTIDE SEQUENCE [LARGE SCALE GENOMIC DNA]</scope>
    <source>
        <strain evidence="2 3">CBS 389.68</strain>
    </source>
</reference>
<dbReference type="STRING" id="341454.A0A4S2MNA4"/>
<feature type="domain" description="Post-transcriptional regulator MKT1 C-terminal" evidence="1">
    <location>
        <begin position="1"/>
        <end position="97"/>
    </location>
</feature>
<evidence type="ECO:0000259" key="1">
    <source>
        <dbReference type="Pfam" id="PF12246"/>
    </source>
</evidence>
<dbReference type="InterPro" id="IPR022039">
    <property type="entry name" value="MKT1_C"/>
</dbReference>
<organism evidence="2 3">
    <name type="scientific">Ascodesmis nigricans</name>
    <dbReference type="NCBI Taxonomy" id="341454"/>
    <lineage>
        <taxon>Eukaryota</taxon>
        <taxon>Fungi</taxon>
        <taxon>Dikarya</taxon>
        <taxon>Ascomycota</taxon>
        <taxon>Pezizomycotina</taxon>
        <taxon>Pezizomycetes</taxon>
        <taxon>Pezizales</taxon>
        <taxon>Ascodesmidaceae</taxon>
        <taxon>Ascodesmis</taxon>
    </lineage>
</organism>
<dbReference type="EMBL" id="ML220140">
    <property type="protein sequence ID" value="TGZ78523.1"/>
    <property type="molecule type" value="Genomic_DNA"/>
</dbReference>
<dbReference type="Proteomes" id="UP000298138">
    <property type="component" value="Unassembled WGS sequence"/>
</dbReference>
<dbReference type="InParanoid" id="A0A4S2MNA4"/>
<dbReference type="AlphaFoldDB" id="A0A4S2MNA4"/>
<evidence type="ECO:0000313" key="3">
    <source>
        <dbReference type="Proteomes" id="UP000298138"/>
    </source>
</evidence>
<accession>A0A4S2MNA4</accession>
<dbReference type="Pfam" id="PF12246">
    <property type="entry name" value="MKT1_C"/>
    <property type="match status" value="1"/>
</dbReference>
<proteinExistence type="predicted"/>
<name>A0A4S2MNA4_9PEZI</name>
<sequence>MKVLKSDNFFPNCSGHPSHGTDQERKYVTLISRVASLFNIAHKPVGYTGPLSRELLAFTGFSRTLTKELRNYLEMVVANLLTAGDADRENRKDWGGLGLM</sequence>
<gene>
    <name evidence="2" type="ORF">EX30DRAFT_134753</name>
</gene>
<protein>
    <recommendedName>
        <fullName evidence="1">Post-transcriptional regulator MKT1 C-terminal domain-containing protein</fullName>
    </recommendedName>
</protein>
<keyword evidence="3" id="KW-1185">Reference proteome</keyword>
<dbReference type="OrthoDB" id="17262at2759"/>